<dbReference type="EMBL" id="JBBBZM010000098">
    <property type="protein sequence ID" value="KAL0634300.1"/>
    <property type="molecule type" value="Genomic_DNA"/>
</dbReference>
<organism evidence="1 2">
    <name type="scientific">Discina gigas</name>
    <dbReference type="NCBI Taxonomy" id="1032678"/>
    <lineage>
        <taxon>Eukaryota</taxon>
        <taxon>Fungi</taxon>
        <taxon>Dikarya</taxon>
        <taxon>Ascomycota</taxon>
        <taxon>Pezizomycotina</taxon>
        <taxon>Pezizomycetes</taxon>
        <taxon>Pezizales</taxon>
        <taxon>Discinaceae</taxon>
        <taxon>Discina</taxon>
    </lineage>
</organism>
<keyword evidence="2" id="KW-1185">Reference proteome</keyword>
<sequence>MDILPPELCLRVMGMIRSLPTLGNFILSQRYLFRIFTTYRAVVLRSVITNQFGSHAKEAIFLATRQASGLTSESERVDAMKRLHQFTWTNHPLDSPSLNKLSNVAHVVSKLVSVFTGNLAAGLWTNTVQSPPPTSFSNAARRMRTTIYRYWILCQVFSNFAPSRRHFFWASSLERSTFDEFYRPLHTRDLLQMAFFEFCFFPRFMLDVCGECLRGRCDREIHKLVFRGGPEELVRIWQLHHPGRTLERDSCADWERSKGLMQDLLHGVDFPPIGPGVLQDETLFGLVMFELDGLDERQQNEVTIVCGNARG</sequence>
<evidence type="ECO:0000313" key="2">
    <source>
        <dbReference type="Proteomes" id="UP001447188"/>
    </source>
</evidence>
<evidence type="ECO:0008006" key="3">
    <source>
        <dbReference type="Google" id="ProtNLM"/>
    </source>
</evidence>
<reference evidence="1 2" key="1">
    <citation type="submission" date="2024-02" db="EMBL/GenBank/DDBJ databases">
        <title>Discinaceae phylogenomics.</title>
        <authorList>
            <person name="Dirks A.C."/>
            <person name="James T.Y."/>
        </authorList>
    </citation>
    <scope>NUCLEOTIDE SEQUENCE [LARGE SCALE GENOMIC DNA]</scope>
    <source>
        <strain evidence="1 2">ACD0624</strain>
    </source>
</reference>
<protein>
    <recommendedName>
        <fullName evidence="3">F-box domain-containing protein</fullName>
    </recommendedName>
</protein>
<dbReference type="Proteomes" id="UP001447188">
    <property type="component" value="Unassembled WGS sequence"/>
</dbReference>
<name>A0ABR3GEU2_9PEZI</name>
<accession>A0ABR3GEU2</accession>
<gene>
    <name evidence="1" type="ORF">Q9L58_006766</name>
</gene>
<evidence type="ECO:0000313" key="1">
    <source>
        <dbReference type="EMBL" id="KAL0634300.1"/>
    </source>
</evidence>
<comment type="caution">
    <text evidence="1">The sequence shown here is derived from an EMBL/GenBank/DDBJ whole genome shotgun (WGS) entry which is preliminary data.</text>
</comment>
<proteinExistence type="predicted"/>